<sequence length="69" mass="7882">MWLCTSCVFFIEHIAQEQSGTFIGDTYRLITNHQVPVPETDNQCIHRSTASGFYKWSIKSPYSVMPAVI</sequence>
<proteinExistence type="predicted"/>
<evidence type="ECO:0000313" key="2">
    <source>
        <dbReference type="Proteomes" id="UP000319817"/>
    </source>
</evidence>
<reference evidence="1 2" key="1">
    <citation type="submission" date="2019-02" db="EMBL/GenBank/DDBJ databases">
        <title>Deep-cultivation of Planctomycetes and their phenomic and genomic characterization uncovers novel biology.</title>
        <authorList>
            <person name="Wiegand S."/>
            <person name="Jogler M."/>
            <person name="Boedeker C."/>
            <person name="Pinto D."/>
            <person name="Vollmers J."/>
            <person name="Rivas-Marin E."/>
            <person name="Kohn T."/>
            <person name="Peeters S.H."/>
            <person name="Heuer A."/>
            <person name="Rast P."/>
            <person name="Oberbeckmann S."/>
            <person name="Bunk B."/>
            <person name="Jeske O."/>
            <person name="Meyerdierks A."/>
            <person name="Storesund J.E."/>
            <person name="Kallscheuer N."/>
            <person name="Luecker S."/>
            <person name="Lage O.M."/>
            <person name="Pohl T."/>
            <person name="Merkel B.J."/>
            <person name="Hornburger P."/>
            <person name="Mueller R.-W."/>
            <person name="Bruemmer F."/>
            <person name="Labrenz M."/>
            <person name="Spormann A.M."/>
            <person name="Op den Camp H."/>
            <person name="Overmann J."/>
            <person name="Amann R."/>
            <person name="Jetten M.S.M."/>
            <person name="Mascher T."/>
            <person name="Medema M.H."/>
            <person name="Devos D.P."/>
            <person name="Kaster A.-K."/>
            <person name="Ovreas L."/>
            <person name="Rohde M."/>
            <person name="Galperin M.Y."/>
            <person name="Jogler C."/>
        </authorList>
    </citation>
    <scope>NUCLEOTIDE SEQUENCE [LARGE SCALE GENOMIC DNA]</scope>
    <source>
        <strain evidence="1 2">K23_9</strain>
    </source>
</reference>
<dbReference type="Proteomes" id="UP000319817">
    <property type="component" value="Chromosome"/>
</dbReference>
<protein>
    <submittedName>
        <fullName evidence="1">Uncharacterized protein</fullName>
    </submittedName>
</protein>
<gene>
    <name evidence="1" type="ORF">K239x_24610</name>
</gene>
<keyword evidence="2" id="KW-1185">Reference proteome</keyword>
<organism evidence="1 2">
    <name type="scientific">Stieleria marina</name>
    <dbReference type="NCBI Taxonomy" id="1930275"/>
    <lineage>
        <taxon>Bacteria</taxon>
        <taxon>Pseudomonadati</taxon>
        <taxon>Planctomycetota</taxon>
        <taxon>Planctomycetia</taxon>
        <taxon>Pirellulales</taxon>
        <taxon>Pirellulaceae</taxon>
        <taxon>Stieleria</taxon>
    </lineage>
</organism>
<evidence type="ECO:0000313" key="1">
    <source>
        <dbReference type="EMBL" id="QDT10504.1"/>
    </source>
</evidence>
<dbReference type="EMBL" id="CP036526">
    <property type="protein sequence ID" value="QDT10504.1"/>
    <property type="molecule type" value="Genomic_DNA"/>
</dbReference>
<accession>A0A517NTP9</accession>
<name>A0A517NTP9_9BACT</name>
<dbReference type="AlphaFoldDB" id="A0A517NTP9"/>